<evidence type="ECO:0000256" key="6">
    <source>
        <dbReference type="SAM" id="MobiDB-lite"/>
    </source>
</evidence>
<feature type="compositionally biased region" description="Polar residues" evidence="6">
    <location>
        <begin position="1"/>
        <end position="21"/>
    </location>
</feature>
<organism evidence="9 10">
    <name type="scientific">Eragrostis curvula</name>
    <name type="common">weeping love grass</name>
    <dbReference type="NCBI Taxonomy" id="38414"/>
    <lineage>
        <taxon>Eukaryota</taxon>
        <taxon>Viridiplantae</taxon>
        <taxon>Streptophyta</taxon>
        <taxon>Embryophyta</taxon>
        <taxon>Tracheophyta</taxon>
        <taxon>Spermatophyta</taxon>
        <taxon>Magnoliopsida</taxon>
        <taxon>Liliopsida</taxon>
        <taxon>Poales</taxon>
        <taxon>Poaceae</taxon>
        <taxon>PACMAD clade</taxon>
        <taxon>Chloridoideae</taxon>
        <taxon>Eragrostideae</taxon>
        <taxon>Eragrostidinae</taxon>
        <taxon>Eragrostis</taxon>
    </lineage>
</organism>
<protein>
    <recommendedName>
        <fullName evidence="8">Phosphatidic acid phosphatase type 2/haloperoxidase domain-containing protein</fullName>
    </recommendedName>
</protein>
<name>A0A5J9UW99_9POAL</name>
<keyword evidence="5 7" id="KW-0472">Membrane</keyword>
<dbReference type="GO" id="GO:0008610">
    <property type="term" value="P:lipid biosynthetic process"/>
    <property type="evidence" value="ECO:0007669"/>
    <property type="project" value="TreeGrafter"/>
</dbReference>
<evidence type="ECO:0000256" key="1">
    <source>
        <dbReference type="ARBA" id="ARBA00004141"/>
    </source>
</evidence>
<dbReference type="Proteomes" id="UP000324897">
    <property type="component" value="Chromosome 1"/>
</dbReference>
<evidence type="ECO:0000259" key="8">
    <source>
        <dbReference type="SMART" id="SM00014"/>
    </source>
</evidence>
<gene>
    <name evidence="9" type="ORF">EJB05_19661</name>
</gene>
<dbReference type="Gramene" id="TVU28152">
    <property type="protein sequence ID" value="TVU28152"/>
    <property type="gene ID" value="EJB05_19661"/>
</dbReference>
<dbReference type="GO" id="GO:0006487">
    <property type="term" value="P:protein N-linked glycosylation"/>
    <property type="evidence" value="ECO:0007669"/>
    <property type="project" value="TreeGrafter"/>
</dbReference>
<comment type="subcellular location">
    <subcellularLocation>
        <location evidence="1">Membrane</location>
        <topology evidence="1">Multi-pass membrane protein</topology>
    </subcellularLocation>
</comment>
<feature type="transmembrane region" description="Helical" evidence="7">
    <location>
        <begin position="303"/>
        <end position="324"/>
    </location>
</feature>
<dbReference type="SMART" id="SM00014">
    <property type="entry name" value="acidPPc"/>
    <property type="match status" value="1"/>
</dbReference>
<dbReference type="Pfam" id="PF01569">
    <property type="entry name" value="PAP2"/>
    <property type="match status" value="1"/>
</dbReference>
<evidence type="ECO:0000256" key="2">
    <source>
        <dbReference type="ARBA" id="ARBA00022692"/>
    </source>
</evidence>
<dbReference type="InterPro" id="IPR039667">
    <property type="entry name" value="Dolichyldiphosphatase_PAP2"/>
</dbReference>
<keyword evidence="3" id="KW-0378">Hydrolase</keyword>
<feature type="domain" description="Phosphatidic acid phosphatase type 2/haloperoxidase" evidence="8">
    <location>
        <begin position="176"/>
        <end position="287"/>
    </location>
</feature>
<evidence type="ECO:0000256" key="3">
    <source>
        <dbReference type="ARBA" id="ARBA00022801"/>
    </source>
</evidence>
<keyword evidence="4 7" id="KW-1133">Transmembrane helix</keyword>
<feature type="transmembrane region" description="Helical" evidence="7">
    <location>
        <begin position="272"/>
        <end position="291"/>
    </location>
</feature>
<dbReference type="Gene3D" id="1.20.144.10">
    <property type="entry name" value="Phosphatidic acid phosphatase type 2/haloperoxidase"/>
    <property type="match status" value="1"/>
</dbReference>
<dbReference type="SUPFAM" id="SSF48317">
    <property type="entry name" value="Acid phosphatase/Vanadium-dependent haloperoxidase"/>
    <property type="match status" value="1"/>
</dbReference>
<feature type="region of interest" description="Disordered" evidence="6">
    <location>
        <begin position="1"/>
        <end position="27"/>
    </location>
</feature>
<dbReference type="CDD" id="cd03382">
    <property type="entry name" value="PAP2_dolichyldiphosphatase"/>
    <property type="match status" value="1"/>
</dbReference>
<reference evidence="9 10" key="1">
    <citation type="journal article" date="2019" name="Sci. Rep.">
        <title>A high-quality genome of Eragrostis curvula grass provides insights into Poaceae evolution and supports new strategies to enhance forage quality.</title>
        <authorList>
            <person name="Carballo J."/>
            <person name="Santos B.A.C.M."/>
            <person name="Zappacosta D."/>
            <person name="Garbus I."/>
            <person name="Selva J.P."/>
            <person name="Gallo C.A."/>
            <person name="Diaz A."/>
            <person name="Albertini E."/>
            <person name="Caccamo M."/>
            <person name="Echenique V."/>
        </authorList>
    </citation>
    <scope>NUCLEOTIDE SEQUENCE [LARGE SCALE GENOMIC DNA]</scope>
    <source>
        <strain evidence="10">cv. Victoria</strain>
        <tissue evidence="9">Leaf</tissue>
    </source>
</reference>
<dbReference type="GO" id="GO:0005789">
    <property type="term" value="C:endoplasmic reticulum membrane"/>
    <property type="evidence" value="ECO:0007669"/>
    <property type="project" value="TreeGrafter"/>
</dbReference>
<evidence type="ECO:0000313" key="10">
    <source>
        <dbReference type="Proteomes" id="UP000324897"/>
    </source>
</evidence>
<sequence>RPILPQPTSLSLSRQAHQPPSATIRPNPRIYQIPSPVNSRDALFPHQRISRRVVSPVAVPRTMPCLLLAASCPRSGLIASVTRPPHCKDRFLSPRVNRRPRLRVGVVRMAEMARIGGRPSPEIDVSGEGDAMLGEGSPGVRREATLWAPVEAGLNRMSKWLVACSFTIAALWKHDAEIMWILLGAIANTLLSQALKKMLNHERPAPALRSDPGMPSSHAQSIFFAATVLVLSLFYWLGTNYVTMILVPATLSAATYLSWLRVSQRLHTLNQVIVGAAVGSAFGALWFVLWHSLVQEVFASSPLARNAVVVVSAMFCIGFSIYVIRDWLKGE</sequence>
<dbReference type="PANTHER" id="PTHR11247">
    <property type="entry name" value="PALMITOYL-PROTEIN THIOESTERASE/DOLICHYLDIPHOSPHATASE 1"/>
    <property type="match status" value="1"/>
</dbReference>
<accession>A0A5J9UW99</accession>
<feature type="transmembrane region" description="Helical" evidence="7">
    <location>
        <begin position="216"/>
        <end position="235"/>
    </location>
</feature>
<dbReference type="EMBL" id="RWGY01000011">
    <property type="protein sequence ID" value="TVU28152.1"/>
    <property type="molecule type" value="Genomic_DNA"/>
</dbReference>
<dbReference type="InterPro" id="IPR036938">
    <property type="entry name" value="PAP2/HPO_sf"/>
</dbReference>
<dbReference type="FunFam" id="1.20.144.10:FF:000026">
    <property type="entry name" value="Lipid phosphate phosphatase epsilon 2 chloroplastic"/>
    <property type="match status" value="1"/>
</dbReference>
<comment type="caution">
    <text evidence="9">The sequence shown here is derived from an EMBL/GenBank/DDBJ whole genome shotgun (WGS) entry which is preliminary data.</text>
</comment>
<keyword evidence="10" id="KW-1185">Reference proteome</keyword>
<evidence type="ECO:0000256" key="4">
    <source>
        <dbReference type="ARBA" id="ARBA00022989"/>
    </source>
</evidence>
<dbReference type="GO" id="GO:0047874">
    <property type="term" value="F:dolichyldiphosphatase activity"/>
    <property type="evidence" value="ECO:0007669"/>
    <property type="project" value="TreeGrafter"/>
</dbReference>
<feature type="non-terminal residue" evidence="9">
    <location>
        <position position="1"/>
    </location>
</feature>
<dbReference type="OrthoDB" id="302705at2759"/>
<feature type="transmembrane region" description="Helical" evidence="7">
    <location>
        <begin position="241"/>
        <end position="260"/>
    </location>
</feature>
<evidence type="ECO:0000256" key="7">
    <source>
        <dbReference type="SAM" id="Phobius"/>
    </source>
</evidence>
<proteinExistence type="predicted"/>
<evidence type="ECO:0000313" key="9">
    <source>
        <dbReference type="EMBL" id="TVU28152.1"/>
    </source>
</evidence>
<keyword evidence="2 7" id="KW-0812">Transmembrane</keyword>
<dbReference type="AlphaFoldDB" id="A0A5J9UW99"/>
<dbReference type="InterPro" id="IPR000326">
    <property type="entry name" value="PAP2/HPO"/>
</dbReference>
<dbReference type="PANTHER" id="PTHR11247:SF40">
    <property type="entry name" value="LIPID PHOSPHATE PHOSPHATASE EPSILON 1, CHLOROPLASTIC"/>
    <property type="match status" value="1"/>
</dbReference>
<evidence type="ECO:0000256" key="5">
    <source>
        <dbReference type="ARBA" id="ARBA00023136"/>
    </source>
</evidence>